<dbReference type="InterPro" id="IPR001971">
    <property type="entry name" value="Ribosomal_uS11"/>
</dbReference>
<evidence type="ECO:0000256" key="3">
    <source>
        <dbReference type="ARBA" id="ARBA00023274"/>
    </source>
</evidence>
<evidence type="ECO:0000313" key="5">
    <source>
        <dbReference type="EMBL" id="KAA8595980.1"/>
    </source>
</evidence>
<keyword evidence="3" id="KW-0687">Ribonucleoprotein</keyword>
<dbReference type="Proteomes" id="UP000327493">
    <property type="component" value="Chromosome 1"/>
</dbReference>
<organism evidence="5 6">
    <name type="scientific">Etheostoma spectabile</name>
    <name type="common">orangethroat darter</name>
    <dbReference type="NCBI Taxonomy" id="54343"/>
    <lineage>
        <taxon>Eukaryota</taxon>
        <taxon>Metazoa</taxon>
        <taxon>Chordata</taxon>
        <taxon>Craniata</taxon>
        <taxon>Vertebrata</taxon>
        <taxon>Euteleostomi</taxon>
        <taxon>Actinopterygii</taxon>
        <taxon>Neopterygii</taxon>
        <taxon>Teleostei</taxon>
        <taxon>Neoteleostei</taxon>
        <taxon>Acanthomorphata</taxon>
        <taxon>Eupercaria</taxon>
        <taxon>Perciformes</taxon>
        <taxon>Percoidei</taxon>
        <taxon>Percidae</taxon>
        <taxon>Etheostomatinae</taxon>
        <taxon>Etheostoma</taxon>
    </lineage>
</organism>
<comment type="similarity">
    <text evidence="1">Belongs to the universal ribosomal protein uS11 family.</text>
</comment>
<accession>A0A5J5DRM7</accession>
<dbReference type="Gene3D" id="3.30.420.80">
    <property type="entry name" value="Ribosomal protein S11"/>
    <property type="match status" value="1"/>
</dbReference>
<dbReference type="GO" id="GO:0003735">
    <property type="term" value="F:structural constituent of ribosome"/>
    <property type="evidence" value="ECO:0007669"/>
    <property type="project" value="InterPro"/>
</dbReference>
<keyword evidence="6" id="KW-1185">Reference proteome</keyword>
<dbReference type="PANTHER" id="PTHR11759">
    <property type="entry name" value="40S RIBOSOMAL PROTEIN S14/30S RIBOSOMAL PROTEIN S11"/>
    <property type="match status" value="1"/>
</dbReference>
<dbReference type="AlphaFoldDB" id="A0A5J5DRM7"/>
<feature type="region of interest" description="Disordered" evidence="4">
    <location>
        <begin position="37"/>
        <end position="62"/>
    </location>
</feature>
<evidence type="ECO:0000256" key="2">
    <source>
        <dbReference type="ARBA" id="ARBA00022980"/>
    </source>
</evidence>
<sequence>MLDKWFMKGVLMRVCDYRCGGSALQRALCSGVVGLQETTTDSGKSSRDYSHFPPLPGQESSLRWGGKKFEELPIAHIKATYNNTHIQLTESTGQSMVRTSCGTEGFKNIKK</sequence>
<dbReference type="EMBL" id="VOFY01000001">
    <property type="protein sequence ID" value="KAA8595980.1"/>
    <property type="molecule type" value="Genomic_DNA"/>
</dbReference>
<protein>
    <submittedName>
        <fullName evidence="5">Uncharacterized protein</fullName>
    </submittedName>
</protein>
<gene>
    <name evidence="5" type="ORF">FQN60_011271</name>
</gene>
<comment type="caution">
    <text evidence="5">The sequence shown here is derived from an EMBL/GenBank/DDBJ whole genome shotgun (WGS) entry which is preliminary data.</text>
</comment>
<dbReference type="InterPro" id="IPR036967">
    <property type="entry name" value="Ribosomal_uS11_sf"/>
</dbReference>
<reference evidence="5 6" key="1">
    <citation type="submission" date="2019-08" db="EMBL/GenBank/DDBJ databases">
        <title>A chromosome-level genome assembly, high-density linkage maps, and genome scans reveal the genomic architecture of hybrid incompatibilities underlying speciation via character displacement in darters (Percidae: Etheostominae).</title>
        <authorList>
            <person name="Moran R.L."/>
            <person name="Catchen J.M."/>
            <person name="Fuller R.C."/>
        </authorList>
    </citation>
    <scope>NUCLEOTIDE SEQUENCE [LARGE SCALE GENOMIC DNA]</scope>
    <source>
        <strain evidence="5">EspeVRDwgs_2016</strain>
        <tissue evidence="5">Muscle</tissue>
    </source>
</reference>
<keyword evidence="2" id="KW-0689">Ribosomal protein</keyword>
<name>A0A5J5DRM7_9PERO</name>
<dbReference type="SUPFAM" id="SSF53137">
    <property type="entry name" value="Translational machinery components"/>
    <property type="match status" value="1"/>
</dbReference>
<dbReference type="GO" id="GO:0006412">
    <property type="term" value="P:translation"/>
    <property type="evidence" value="ECO:0007669"/>
    <property type="project" value="InterPro"/>
</dbReference>
<proteinExistence type="inferred from homology"/>
<evidence type="ECO:0000313" key="6">
    <source>
        <dbReference type="Proteomes" id="UP000327493"/>
    </source>
</evidence>
<evidence type="ECO:0000256" key="4">
    <source>
        <dbReference type="SAM" id="MobiDB-lite"/>
    </source>
</evidence>
<dbReference type="Pfam" id="PF00411">
    <property type="entry name" value="Ribosomal_S11"/>
    <property type="match status" value="1"/>
</dbReference>
<dbReference type="GO" id="GO:1990904">
    <property type="term" value="C:ribonucleoprotein complex"/>
    <property type="evidence" value="ECO:0007669"/>
    <property type="project" value="UniProtKB-KW"/>
</dbReference>
<evidence type="ECO:0000256" key="1">
    <source>
        <dbReference type="ARBA" id="ARBA00006194"/>
    </source>
</evidence>
<dbReference type="GO" id="GO:0005840">
    <property type="term" value="C:ribosome"/>
    <property type="evidence" value="ECO:0007669"/>
    <property type="project" value="UniProtKB-KW"/>
</dbReference>